<proteinExistence type="predicted"/>
<dbReference type="Gramene" id="HORVU.MOREX.r3.2HG0200210.1">
    <property type="protein sequence ID" value="HORVU.MOREX.r3.2HG0200210.1.CDS1"/>
    <property type="gene ID" value="HORVU.MOREX.r3.2HG0200210"/>
</dbReference>
<sequence length="129" mass="14970">MQSFPEEIRQLVHQNIYDSDHRLHLHNASTGKVNSLESLTQFHPINLCNMLYKIATKVLANKLKVDPPIMIFGKQSVFVPGTLIIDNTLVAYECVHAIRQGKMKILLCEVMLDMMNTYDRVEYNFWSRC</sequence>
<evidence type="ECO:0000313" key="1">
    <source>
        <dbReference type="EnsemblPlants" id="HORVU.MOREX.r3.2HG0200210.1.CDS1"/>
    </source>
</evidence>
<dbReference type="PANTHER" id="PTHR46890">
    <property type="entry name" value="NON-LTR RETROLELEMENT REVERSE TRANSCRIPTASE-LIKE PROTEIN-RELATED"/>
    <property type="match status" value="1"/>
</dbReference>
<keyword evidence="2" id="KW-1185">Reference proteome</keyword>
<evidence type="ECO:0008006" key="3">
    <source>
        <dbReference type="Google" id="ProtNLM"/>
    </source>
</evidence>
<reference evidence="2" key="1">
    <citation type="journal article" date="2012" name="Nature">
        <title>A physical, genetic and functional sequence assembly of the barley genome.</title>
        <authorList>
            <consortium name="The International Barley Genome Sequencing Consortium"/>
            <person name="Mayer K.F."/>
            <person name="Waugh R."/>
            <person name="Brown J.W."/>
            <person name="Schulman A."/>
            <person name="Langridge P."/>
            <person name="Platzer M."/>
            <person name="Fincher G.B."/>
            <person name="Muehlbauer G.J."/>
            <person name="Sato K."/>
            <person name="Close T.J."/>
            <person name="Wise R.P."/>
            <person name="Stein N."/>
        </authorList>
    </citation>
    <scope>NUCLEOTIDE SEQUENCE [LARGE SCALE GENOMIC DNA]</scope>
    <source>
        <strain evidence="2">cv. Morex</strain>
    </source>
</reference>
<evidence type="ECO:0000313" key="2">
    <source>
        <dbReference type="Proteomes" id="UP000011116"/>
    </source>
</evidence>
<dbReference type="PANTHER" id="PTHR46890:SF48">
    <property type="entry name" value="RNA-DIRECTED DNA POLYMERASE"/>
    <property type="match status" value="1"/>
</dbReference>
<dbReference type="InterPro" id="IPR052343">
    <property type="entry name" value="Retrotransposon-Effector_Assoc"/>
</dbReference>
<dbReference type="Proteomes" id="UP000011116">
    <property type="component" value="Chromosome 2H"/>
</dbReference>
<dbReference type="AlphaFoldDB" id="A0A8I7B869"/>
<reference evidence="1" key="2">
    <citation type="submission" date="2020-10" db="EMBL/GenBank/DDBJ databases">
        <authorList>
            <person name="Scholz U."/>
            <person name="Mascher M."/>
            <person name="Fiebig A."/>
        </authorList>
    </citation>
    <scope>NUCLEOTIDE SEQUENCE [LARGE SCALE GENOMIC DNA]</scope>
    <source>
        <strain evidence="1">cv. Morex</strain>
    </source>
</reference>
<organism evidence="1 2">
    <name type="scientific">Hordeum vulgare subsp. vulgare</name>
    <name type="common">Domesticated barley</name>
    <dbReference type="NCBI Taxonomy" id="112509"/>
    <lineage>
        <taxon>Eukaryota</taxon>
        <taxon>Viridiplantae</taxon>
        <taxon>Streptophyta</taxon>
        <taxon>Embryophyta</taxon>
        <taxon>Tracheophyta</taxon>
        <taxon>Spermatophyta</taxon>
        <taxon>Magnoliopsida</taxon>
        <taxon>Liliopsida</taxon>
        <taxon>Poales</taxon>
        <taxon>Poaceae</taxon>
        <taxon>BOP clade</taxon>
        <taxon>Pooideae</taxon>
        <taxon>Triticodae</taxon>
        <taxon>Triticeae</taxon>
        <taxon>Hordeinae</taxon>
        <taxon>Hordeum</taxon>
    </lineage>
</organism>
<protein>
    <recommendedName>
        <fullName evidence="3">Reverse transcriptase domain-containing protein</fullName>
    </recommendedName>
</protein>
<name>A0A8I7B869_HORVV</name>
<dbReference type="EnsemblPlants" id="HORVU.MOREX.r3.2HG0200210.1">
    <property type="protein sequence ID" value="HORVU.MOREX.r3.2HG0200210.1.CDS1"/>
    <property type="gene ID" value="HORVU.MOREX.r3.2HG0200210"/>
</dbReference>
<reference evidence="1" key="3">
    <citation type="submission" date="2022-01" db="UniProtKB">
        <authorList>
            <consortium name="EnsemblPlants"/>
        </authorList>
    </citation>
    <scope>IDENTIFICATION</scope>
    <source>
        <strain evidence="1">subsp. vulgare</strain>
    </source>
</reference>
<accession>A0A8I7B869</accession>